<reference evidence="2 3" key="1">
    <citation type="submission" date="2019-02" db="EMBL/GenBank/DDBJ databases">
        <title>Opniocepnalus argus genome.</title>
        <authorList>
            <person name="Zhou C."/>
            <person name="Xiao S."/>
        </authorList>
    </citation>
    <scope>NUCLEOTIDE SEQUENCE [LARGE SCALE GENOMIC DNA]</scope>
    <source>
        <strain evidence="2">OARG1902GOOAL</strain>
        <tissue evidence="2">Muscle</tissue>
    </source>
</reference>
<dbReference type="AlphaFoldDB" id="A0A6G1QBT9"/>
<gene>
    <name evidence="2" type="ORF">EXN66_Car015634</name>
</gene>
<keyword evidence="1" id="KW-0732">Signal</keyword>
<organism evidence="2 3">
    <name type="scientific">Channa argus</name>
    <name type="common">Northern snakehead</name>
    <name type="synonym">Ophicephalus argus</name>
    <dbReference type="NCBI Taxonomy" id="215402"/>
    <lineage>
        <taxon>Eukaryota</taxon>
        <taxon>Metazoa</taxon>
        <taxon>Chordata</taxon>
        <taxon>Craniata</taxon>
        <taxon>Vertebrata</taxon>
        <taxon>Euteleostomi</taxon>
        <taxon>Actinopterygii</taxon>
        <taxon>Neopterygii</taxon>
        <taxon>Teleostei</taxon>
        <taxon>Neoteleostei</taxon>
        <taxon>Acanthomorphata</taxon>
        <taxon>Anabantaria</taxon>
        <taxon>Anabantiformes</taxon>
        <taxon>Channoidei</taxon>
        <taxon>Channidae</taxon>
        <taxon>Channa</taxon>
    </lineage>
</organism>
<dbReference type="EMBL" id="CM015726">
    <property type="protein sequence ID" value="KAF3699947.1"/>
    <property type="molecule type" value="Genomic_DNA"/>
</dbReference>
<proteinExistence type="predicted"/>
<evidence type="ECO:0000313" key="2">
    <source>
        <dbReference type="EMBL" id="KAF3699947.1"/>
    </source>
</evidence>
<dbReference type="Proteomes" id="UP000503349">
    <property type="component" value="Chromosome 15"/>
</dbReference>
<feature type="chain" id="PRO_5026281060" evidence="1">
    <location>
        <begin position="24"/>
        <end position="52"/>
    </location>
</feature>
<accession>A0A6G1QBT9</accession>
<reference evidence="3" key="2">
    <citation type="submission" date="2019-02" db="EMBL/GenBank/DDBJ databases">
        <title>Opniocepnalus argus Var Kimnra genome.</title>
        <authorList>
            <person name="Zhou C."/>
            <person name="Xiao S."/>
        </authorList>
    </citation>
    <scope>NUCLEOTIDE SEQUENCE [LARGE SCALE GENOMIC DNA]</scope>
</reference>
<protein>
    <submittedName>
        <fullName evidence="2">Uncharacterized protein</fullName>
    </submittedName>
</protein>
<evidence type="ECO:0000256" key="1">
    <source>
        <dbReference type="SAM" id="SignalP"/>
    </source>
</evidence>
<evidence type="ECO:0000313" key="3">
    <source>
        <dbReference type="Proteomes" id="UP000503349"/>
    </source>
</evidence>
<feature type="signal peptide" evidence="1">
    <location>
        <begin position="1"/>
        <end position="23"/>
    </location>
</feature>
<name>A0A6G1QBT9_CHAAH</name>
<sequence>MTESVLLLLLCVSLVLLCRAVHSLFLISHSDSKRILDDYSMFGVSTVAFEVM</sequence>
<keyword evidence="3" id="KW-1185">Reference proteome</keyword>